<evidence type="ECO:0000313" key="4">
    <source>
        <dbReference type="Proteomes" id="UP000324748"/>
    </source>
</evidence>
<proteinExistence type="predicted"/>
<gene>
    <name evidence="3" type="ORF">PGT21_035341</name>
    <name evidence="2" type="ORF">PGTUg99_025131</name>
</gene>
<dbReference type="Proteomes" id="UP000324748">
    <property type="component" value="Unassembled WGS sequence"/>
</dbReference>
<evidence type="ECO:0000313" key="2">
    <source>
        <dbReference type="EMBL" id="KAA1073071.1"/>
    </source>
</evidence>
<name>A0A5B0M8Y2_PUCGR</name>
<keyword evidence="4" id="KW-1185">Reference proteome</keyword>
<evidence type="ECO:0000313" key="3">
    <source>
        <dbReference type="EMBL" id="KAA1084782.1"/>
    </source>
</evidence>
<reference evidence="4 5" key="1">
    <citation type="submission" date="2019-05" db="EMBL/GenBank/DDBJ databases">
        <title>Emergence of the Ug99 lineage of the wheat stem rust pathogen through somatic hybridization.</title>
        <authorList>
            <person name="Li F."/>
            <person name="Upadhyaya N.M."/>
            <person name="Sperschneider J."/>
            <person name="Matny O."/>
            <person name="Nguyen-Phuc H."/>
            <person name="Mago R."/>
            <person name="Raley C."/>
            <person name="Miller M.E."/>
            <person name="Silverstein K.A.T."/>
            <person name="Henningsen E."/>
            <person name="Hirsch C.D."/>
            <person name="Visser B."/>
            <person name="Pretorius Z.A."/>
            <person name="Steffenson B.J."/>
            <person name="Schwessinger B."/>
            <person name="Dodds P.N."/>
            <person name="Figueroa M."/>
        </authorList>
    </citation>
    <scope>NUCLEOTIDE SEQUENCE [LARGE SCALE GENOMIC DNA]</scope>
    <source>
        <strain evidence="3">21-0</strain>
        <strain evidence="2 5">Ug99</strain>
    </source>
</reference>
<dbReference type="AlphaFoldDB" id="A0A5B0M8Y2"/>
<accession>A0A5B0M8Y2</accession>
<keyword evidence="1" id="KW-0472">Membrane</keyword>
<keyword evidence="1" id="KW-1133">Transmembrane helix</keyword>
<keyword evidence="1" id="KW-0812">Transmembrane</keyword>
<dbReference type="EMBL" id="VDEP01000475">
    <property type="protein sequence ID" value="KAA1073071.1"/>
    <property type="molecule type" value="Genomic_DNA"/>
</dbReference>
<evidence type="ECO:0000313" key="5">
    <source>
        <dbReference type="Proteomes" id="UP000325313"/>
    </source>
</evidence>
<evidence type="ECO:0000256" key="1">
    <source>
        <dbReference type="SAM" id="Phobius"/>
    </source>
</evidence>
<feature type="transmembrane region" description="Helical" evidence="1">
    <location>
        <begin position="16"/>
        <end position="35"/>
    </location>
</feature>
<comment type="caution">
    <text evidence="2">The sequence shown here is derived from an EMBL/GenBank/DDBJ whole genome shotgun (WGS) entry which is preliminary data.</text>
</comment>
<organism evidence="2 5">
    <name type="scientific">Puccinia graminis f. sp. tritici</name>
    <dbReference type="NCBI Taxonomy" id="56615"/>
    <lineage>
        <taxon>Eukaryota</taxon>
        <taxon>Fungi</taxon>
        <taxon>Dikarya</taxon>
        <taxon>Basidiomycota</taxon>
        <taxon>Pucciniomycotina</taxon>
        <taxon>Pucciniomycetes</taxon>
        <taxon>Pucciniales</taxon>
        <taxon>Pucciniaceae</taxon>
        <taxon>Puccinia</taxon>
    </lineage>
</organism>
<dbReference type="EMBL" id="VSWC01000118">
    <property type="protein sequence ID" value="KAA1084782.1"/>
    <property type="molecule type" value="Genomic_DNA"/>
</dbReference>
<protein>
    <submittedName>
        <fullName evidence="2">Uncharacterized protein</fullName>
    </submittedName>
</protein>
<dbReference type="Proteomes" id="UP000325313">
    <property type="component" value="Unassembled WGS sequence"/>
</dbReference>
<sequence>MHNISFPELPPSSLPIALEDAFALAIFGYIIFYIIRKICTCQSSQSTNTNIEKAATFRLSHLTKTDPDMAIIVLVALGIYAVN</sequence>